<reference evidence="1" key="1">
    <citation type="submission" date="2024-06" db="EMBL/GenBank/DDBJ databases">
        <authorList>
            <person name="Li S."/>
        </authorList>
    </citation>
    <scope>NUCLEOTIDE SEQUENCE</scope>
    <source>
        <strain evidence="1">SR10</strain>
    </source>
</reference>
<sequence length="103" mass="11661">MTLDLVQARHEREALTSRKSFAIELLFHRQLMARALPHEAYPLLLRLRDYGADAAWSSAELPVLQAELTRLQARFTDPADIRRLSLFVAQALADGDNLYAIAD</sequence>
<accession>A0AAU8MTN2</accession>
<organism evidence="1">
    <name type="scientific">Lysobacter firmicutimachus</name>
    <dbReference type="NCBI Taxonomy" id="1792846"/>
    <lineage>
        <taxon>Bacteria</taxon>
        <taxon>Pseudomonadati</taxon>
        <taxon>Pseudomonadota</taxon>
        <taxon>Gammaproteobacteria</taxon>
        <taxon>Lysobacterales</taxon>
        <taxon>Lysobacteraceae</taxon>
        <taxon>Lysobacter</taxon>
    </lineage>
</organism>
<dbReference type="AlphaFoldDB" id="A0AAU8MTN2"/>
<evidence type="ECO:0000313" key="1">
    <source>
        <dbReference type="EMBL" id="XCO74968.1"/>
    </source>
</evidence>
<dbReference type="RefSeq" id="WP_064748415.1">
    <property type="nucleotide sequence ID" value="NZ_CP159925.1"/>
</dbReference>
<proteinExistence type="predicted"/>
<name>A0AAU8MTN2_9GAMM</name>
<protein>
    <submittedName>
        <fullName evidence="1">Uncharacterized protein</fullName>
    </submittedName>
</protein>
<dbReference type="EMBL" id="CP159925">
    <property type="protein sequence ID" value="XCO74968.1"/>
    <property type="molecule type" value="Genomic_DNA"/>
</dbReference>
<gene>
    <name evidence="1" type="ORF">ABU614_21870</name>
</gene>